<proteinExistence type="predicted"/>
<sequence>MSTCNEPHHADHDHQHGPNCGHTAIRHGDHVDYLHDGHLHHPHTDHVDEHRLEVSAKNPDRCTPDHNCGGHAPDHIHGPGCGHEPVPHGDHVDYLVNGHLHHPHDDHCDDHGPVELA</sequence>
<feature type="region of interest" description="Disordered" evidence="1">
    <location>
        <begin position="1"/>
        <end position="58"/>
    </location>
</feature>
<feature type="compositionally biased region" description="Basic and acidic residues" evidence="1">
    <location>
        <begin position="1"/>
        <end position="16"/>
    </location>
</feature>
<reference evidence="2 3" key="1">
    <citation type="submission" date="2017-02" db="EMBL/GenBank/DDBJ databases">
        <title>Paraburkholderia sophoroidis sp. nov. and Paraburkholderia steynii sp. nov. rhizobial symbionts of the fynbos legume Hypocalyptus sophoroides.</title>
        <authorList>
            <person name="Steenkamp E.T."/>
            <person name="Beukes C.W."/>
            <person name="Van Zyl E."/>
            <person name="Avontuur J."/>
            <person name="Chan W.Y."/>
            <person name="Hassen A."/>
            <person name="Palmer M."/>
            <person name="Mthombeni L."/>
            <person name="Phalane F."/>
            <person name="Sereme K."/>
            <person name="Venter S.N."/>
        </authorList>
    </citation>
    <scope>NUCLEOTIDE SEQUENCE [LARGE SCALE GENOMIC DNA]</scope>
    <source>
        <strain evidence="2 3">HC1.1ba</strain>
    </source>
</reference>
<feature type="compositionally biased region" description="Basic and acidic residues" evidence="1">
    <location>
        <begin position="26"/>
        <end position="58"/>
    </location>
</feature>
<keyword evidence="3" id="KW-1185">Reference proteome</keyword>
<dbReference type="AlphaFoldDB" id="A0A4R0X6Q8"/>
<dbReference type="EMBL" id="MWML01000138">
    <property type="protein sequence ID" value="TCG05903.1"/>
    <property type="molecule type" value="Genomic_DNA"/>
</dbReference>
<evidence type="ECO:0000313" key="3">
    <source>
        <dbReference type="Proteomes" id="UP000294200"/>
    </source>
</evidence>
<name>A0A4R0X6Q8_9BURK</name>
<evidence type="ECO:0000313" key="2">
    <source>
        <dbReference type="EMBL" id="TCG05903.1"/>
    </source>
</evidence>
<organism evidence="2 3">
    <name type="scientific">Paraburkholderia steynii</name>
    <dbReference type="NCBI Taxonomy" id="1245441"/>
    <lineage>
        <taxon>Bacteria</taxon>
        <taxon>Pseudomonadati</taxon>
        <taxon>Pseudomonadota</taxon>
        <taxon>Betaproteobacteria</taxon>
        <taxon>Burkholderiales</taxon>
        <taxon>Burkholderiaceae</taxon>
        <taxon>Paraburkholderia</taxon>
    </lineage>
</organism>
<comment type="caution">
    <text evidence="2">The sequence shown here is derived from an EMBL/GenBank/DDBJ whole genome shotgun (WGS) entry which is preliminary data.</text>
</comment>
<gene>
    <name evidence="2" type="ORF">BZM27_30305</name>
</gene>
<accession>A0A4R0X6Q8</accession>
<protein>
    <recommendedName>
        <fullName evidence="4">Threonine dehydratase</fullName>
    </recommendedName>
</protein>
<dbReference type="Proteomes" id="UP000294200">
    <property type="component" value="Unassembled WGS sequence"/>
</dbReference>
<evidence type="ECO:0000256" key="1">
    <source>
        <dbReference type="SAM" id="MobiDB-lite"/>
    </source>
</evidence>
<evidence type="ECO:0008006" key="4">
    <source>
        <dbReference type="Google" id="ProtNLM"/>
    </source>
</evidence>